<name>A0ABT8W8M3_9FLAO</name>
<dbReference type="InterPro" id="IPR006103">
    <property type="entry name" value="Glyco_hydro_2_cat"/>
</dbReference>
<sequence>MNKIFKYGFIVFVLIWGFSSIEIKAQTVTINSGWQFVLGEKTSENHKIVNIPHTWNKDDAFDDEKGYHRGIGWYKKQLFFSKKQKDLIHYLHFKGANQETDVYVNGHHVGNHKGGYTAFNFNISEWVNYGSYNLIEVKVDNSPNKNIPPLDADFTFYGGIYRDVQLISKPKQHISLSDFASDGFYVDYYHVSEEKAGVEIKILVNNFEDKPINTRIKVTILDAENKPVFDKKLNLKNSAKASEAINIKFSELYNPKLWSPASPYLYKLHLQLLDEKETVLDERHQNIAFRWVSVDADKGFFLNDKPIKLIGVNRHQDYENYGNAVPIELQKKDIHLIKKMRANVLRNAHYPQSRELYDLCDKLGILVWTEIPIVNKVTDTKDFFEVCHTMQKEHIKQYYNHPSVVMFGYMNEIYLRLAFDNKSSEIEKENQKKSAYKLATQLEELTRKLAPNHITVMAGHLNELYNETGIADLPMLFGWNLYFGWYDKDIPDLGIFLDEQHKKHPKRSLLLSEYGPGADIRIFTKTPKKFDFSVEYQAKLHQSYYQQITDRAYMTGMTAWNFTDFGSEFRGDAIPHVNQKGLLLYNREPKEIYHWYKAVLNNEKPFAHIAISYLDKLTLFGNNTYPIQLYANQNTAEIYLNNEKLTAVSFKNGVANLQIPFKNGLNTIKLISDMVSDEKTINVLKINSLDFESFSRFGINIGSHFYFKDKTHQITFVPDQPYKKGLFGYVNGESYQLNKDKHQGIPYNIRNTNSDPLFQTMLEGCTNYKLDIPKGHYKVTLFFVEPKIKPSENIYNLKNDNQISNNDKPQRIFDVFLNKTCIQSHFNLAEQFPEKYGIQKETLVKVKDNEGLTITLKPIEGKPVISGILIEKMN</sequence>
<keyword evidence="3 4" id="KW-0326">Glycosidase</keyword>
<keyword evidence="10" id="KW-1185">Reference proteome</keyword>
<evidence type="ECO:0000256" key="2">
    <source>
        <dbReference type="ARBA" id="ARBA00022801"/>
    </source>
</evidence>
<dbReference type="Gene3D" id="3.20.20.80">
    <property type="entry name" value="Glycosidases"/>
    <property type="match status" value="1"/>
</dbReference>
<dbReference type="EMBL" id="JAUOEK010000071">
    <property type="protein sequence ID" value="MDO5969436.1"/>
    <property type="molecule type" value="Genomic_DNA"/>
</dbReference>
<dbReference type="Proteomes" id="UP001176883">
    <property type="component" value="Unassembled WGS sequence"/>
</dbReference>
<dbReference type="PANTHER" id="PTHR42732">
    <property type="entry name" value="BETA-GALACTOSIDASE"/>
    <property type="match status" value="1"/>
</dbReference>
<evidence type="ECO:0000313" key="10">
    <source>
        <dbReference type="Proteomes" id="UP001176883"/>
    </source>
</evidence>
<accession>A0ABT8W8M3</accession>
<dbReference type="Gene3D" id="2.60.120.260">
    <property type="entry name" value="Galactose-binding domain-like"/>
    <property type="match status" value="1"/>
</dbReference>
<comment type="caution">
    <text evidence="9">The sequence shown here is derived from an EMBL/GenBank/DDBJ whole genome shotgun (WGS) entry which is preliminary data.</text>
</comment>
<dbReference type="PROSITE" id="PS00719">
    <property type="entry name" value="GLYCOSYL_HYDROL_F2_1"/>
    <property type="match status" value="1"/>
</dbReference>
<dbReference type="InterPro" id="IPR021720">
    <property type="entry name" value="Malectin_dom"/>
</dbReference>
<dbReference type="Gene3D" id="2.60.40.10">
    <property type="entry name" value="Immunoglobulins"/>
    <property type="match status" value="1"/>
</dbReference>
<evidence type="ECO:0000259" key="8">
    <source>
        <dbReference type="Pfam" id="PF11721"/>
    </source>
</evidence>
<dbReference type="SUPFAM" id="SSF49785">
    <property type="entry name" value="Galactose-binding domain-like"/>
    <property type="match status" value="1"/>
</dbReference>
<evidence type="ECO:0000256" key="4">
    <source>
        <dbReference type="RuleBase" id="RU361154"/>
    </source>
</evidence>
<comment type="similarity">
    <text evidence="1 4">Belongs to the glycosyl hydrolase 2 family.</text>
</comment>
<organism evidence="9 10">
    <name type="scientific">Flavivirga aquimarina</name>
    <dbReference type="NCBI Taxonomy" id="2027862"/>
    <lineage>
        <taxon>Bacteria</taxon>
        <taxon>Pseudomonadati</taxon>
        <taxon>Bacteroidota</taxon>
        <taxon>Flavobacteriia</taxon>
        <taxon>Flavobacteriales</taxon>
        <taxon>Flavobacteriaceae</taxon>
        <taxon>Flavivirga</taxon>
    </lineage>
</organism>
<dbReference type="InterPro" id="IPR051913">
    <property type="entry name" value="GH2_Domain-Containing"/>
</dbReference>
<dbReference type="Gene3D" id="2.60.120.430">
    <property type="entry name" value="Galactose-binding lectin"/>
    <property type="match status" value="1"/>
</dbReference>
<dbReference type="InterPro" id="IPR006102">
    <property type="entry name" value="Ig-like_GH2"/>
</dbReference>
<dbReference type="GO" id="GO:0016787">
    <property type="term" value="F:hydrolase activity"/>
    <property type="evidence" value="ECO:0007669"/>
    <property type="project" value="UniProtKB-KW"/>
</dbReference>
<feature type="domain" description="Glycoside hydrolase family 2 immunoglobulin-like beta-sandwich" evidence="5">
    <location>
        <begin position="188"/>
        <end position="290"/>
    </location>
</feature>
<dbReference type="InterPro" id="IPR006101">
    <property type="entry name" value="Glyco_hydro_2"/>
</dbReference>
<dbReference type="Pfam" id="PF02837">
    <property type="entry name" value="Glyco_hydro_2_N"/>
    <property type="match status" value="1"/>
</dbReference>
<dbReference type="InterPro" id="IPR036156">
    <property type="entry name" value="Beta-gal/glucu_dom_sf"/>
</dbReference>
<feature type="domain" description="Glycoside hydrolase family 2 catalytic" evidence="6">
    <location>
        <begin position="297"/>
        <end position="600"/>
    </location>
</feature>
<dbReference type="InterPro" id="IPR017853">
    <property type="entry name" value="GH"/>
</dbReference>
<dbReference type="InterPro" id="IPR006104">
    <property type="entry name" value="Glyco_hydro_2_N"/>
</dbReference>
<evidence type="ECO:0000313" key="9">
    <source>
        <dbReference type="EMBL" id="MDO5969436.1"/>
    </source>
</evidence>
<dbReference type="PANTHER" id="PTHR42732:SF1">
    <property type="entry name" value="BETA-MANNOSIDASE"/>
    <property type="match status" value="1"/>
</dbReference>
<dbReference type="InterPro" id="IPR008979">
    <property type="entry name" value="Galactose-bd-like_sf"/>
</dbReference>
<evidence type="ECO:0000259" key="5">
    <source>
        <dbReference type="Pfam" id="PF00703"/>
    </source>
</evidence>
<feature type="domain" description="Malectin" evidence="8">
    <location>
        <begin position="698"/>
        <end position="857"/>
    </location>
</feature>
<dbReference type="SUPFAM" id="SSF51445">
    <property type="entry name" value="(Trans)glycosidases"/>
    <property type="match status" value="1"/>
</dbReference>
<evidence type="ECO:0000256" key="1">
    <source>
        <dbReference type="ARBA" id="ARBA00007401"/>
    </source>
</evidence>
<evidence type="ECO:0000259" key="7">
    <source>
        <dbReference type="Pfam" id="PF02837"/>
    </source>
</evidence>
<dbReference type="Pfam" id="PF11721">
    <property type="entry name" value="Malectin"/>
    <property type="match status" value="1"/>
</dbReference>
<dbReference type="InterPro" id="IPR013783">
    <property type="entry name" value="Ig-like_fold"/>
</dbReference>
<dbReference type="PRINTS" id="PR00132">
    <property type="entry name" value="GLHYDRLASE2"/>
</dbReference>
<evidence type="ECO:0000259" key="6">
    <source>
        <dbReference type="Pfam" id="PF02836"/>
    </source>
</evidence>
<keyword evidence="2 4" id="KW-0378">Hydrolase</keyword>
<feature type="domain" description="Glycosyl hydrolases family 2 sugar binding" evidence="7">
    <location>
        <begin position="25"/>
        <end position="170"/>
    </location>
</feature>
<dbReference type="SUPFAM" id="SSF49303">
    <property type="entry name" value="beta-Galactosidase/glucuronidase domain"/>
    <property type="match status" value="1"/>
</dbReference>
<dbReference type="InterPro" id="IPR023230">
    <property type="entry name" value="Glyco_hydro_2_CS"/>
</dbReference>
<dbReference type="RefSeq" id="WP_303277128.1">
    <property type="nucleotide sequence ID" value="NZ_JAUOEK010000071.1"/>
</dbReference>
<dbReference type="Pfam" id="PF02836">
    <property type="entry name" value="Glyco_hydro_2_C"/>
    <property type="match status" value="1"/>
</dbReference>
<dbReference type="Pfam" id="PF00703">
    <property type="entry name" value="Glyco_hydro_2"/>
    <property type="match status" value="1"/>
</dbReference>
<proteinExistence type="inferred from homology"/>
<gene>
    <name evidence="9" type="ORF">Q4Q35_06420</name>
</gene>
<protein>
    <submittedName>
        <fullName evidence="9">Glycoside hydrolase family 2 TIM barrel-domain containing protein</fullName>
    </submittedName>
</protein>
<evidence type="ECO:0000256" key="3">
    <source>
        <dbReference type="ARBA" id="ARBA00023295"/>
    </source>
</evidence>
<reference evidence="9" key="1">
    <citation type="submission" date="2023-07" db="EMBL/GenBank/DDBJ databases">
        <title>Two novel species in the genus Flavivirga.</title>
        <authorList>
            <person name="Kwon K."/>
        </authorList>
    </citation>
    <scope>NUCLEOTIDE SEQUENCE</scope>
    <source>
        <strain evidence="9">KCTC 52353</strain>
    </source>
</reference>